<dbReference type="AlphaFoldDB" id="A0A0D2WI16"/>
<organism evidence="7 8">
    <name type="scientific">Capsaspora owczarzaki (strain ATCC 30864)</name>
    <dbReference type="NCBI Taxonomy" id="595528"/>
    <lineage>
        <taxon>Eukaryota</taxon>
        <taxon>Filasterea</taxon>
        <taxon>Capsaspora</taxon>
    </lineage>
</organism>
<evidence type="ECO:0000256" key="3">
    <source>
        <dbReference type="ARBA" id="ARBA00022737"/>
    </source>
</evidence>
<dbReference type="GO" id="GO:0031012">
    <property type="term" value="C:extracellular matrix"/>
    <property type="evidence" value="ECO:0007669"/>
    <property type="project" value="TreeGrafter"/>
</dbReference>
<feature type="domain" description="Disease resistance R13L4/SHOC-2-like LRR" evidence="6">
    <location>
        <begin position="225"/>
        <end position="456"/>
    </location>
</feature>
<keyword evidence="3" id="KW-0677">Repeat</keyword>
<dbReference type="Pfam" id="PF23598">
    <property type="entry name" value="LRR_14"/>
    <property type="match status" value="1"/>
</dbReference>
<keyword evidence="4" id="KW-1133">Transmembrane helix</keyword>
<dbReference type="InterPro" id="IPR055414">
    <property type="entry name" value="LRR_R13L4/SHOC2-like"/>
</dbReference>
<evidence type="ECO:0000256" key="1">
    <source>
        <dbReference type="ARBA" id="ARBA00022614"/>
    </source>
</evidence>
<dbReference type="PROSITE" id="PS51257">
    <property type="entry name" value="PROKAR_LIPOPROTEIN"/>
    <property type="match status" value="1"/>
</dbReference>
<dbReference type="Pfam" id="PF13306">
    <property type="entry name" value="LRR_5"/>
    <property type="match status" value="1"/>
</dbReference>
<dbReference type="OrthoDB" id="72369at2759"/>
<dbReference type="InterPro" id="IPR006212">
    <property type="entry name" value="Furin_repeat"/>
</dbReference>
<dbReference type="InterPro" id="IPR003591">
    <property type="entry name" value="Leu-rich_rpt_typical-subtyp"/>
</dbReference>
<dbReference type="PANTHER" id="PTHR24373:SF275">
    <property type="entry name" value="TIR DOMAIN-CONTAINING PROTEIN"/>
    <property type="match status" value="1"/>
</dbReference>
<protein>
    <recommendedName>
        <fullName evidence="6">Disease resistance R13L4/SHOC-2-like LRR domain-containing protein</fullName>
    </recommendedName>
</protein>
<dbReference type="PhylomeDB" id="A0A0D2WI16"/>
<dbReference type="SMART" id="SM00369">
    <property type="entry name" value="LRR_TYP"/>
    <property type="match status" value="8"/>
</dbReference>
<dbReference type="STRING" id="595528.A0A0D2WI16"/>
<keyword evidence="2 5" id="KW-0732">Signal</keyword>
<dbReference type="GO" id="GO:0005615">
    <property type="term" value="C:extracellular space"/>
    <property type="evidence" value="ECO:0007669"/>
    <property type="project" value="TreeGrafter"/>
</dbReference>
<evidence type="ECO:0000256" key="5">
    <source>
        <dbReference type="SAM" id="SignalP"/>
    </source>
</evidence>
<dbReference type="InterPro" id="IPR050328">
    <property type="entry name" value="Dev_Immune_Receptor"/>
</dbReference>
<proteinExistence type="predicted"/>
<evidence type="ECO:0000313" key="8">
    <source>
        <dbReference type="Proteomes" id="UP000008743"/>
    </source>
</evidence>
<keyword evidence="1" id="KW-0433">Leucine-rich repeat</keyword>
<dbReference type="eggNOG" id="KOG4237">
    <property type="taxonomic scope" value="Eukaryota"/>
</dbReference>
<evidence type="ECO:0000313" key="7">
    <source>
        <dbReference type="EMBL" id="KJE88508.1"/>
    </source>
</evidence>
<name>A0A0D2WI16_CAPO3</name>
<evidence type="ECO:0000256" key="2">
    <source>
        <dbReference type="ARBA" id="ARBA00022729"/>
    </source>
</evidence>
<feature type="transmembrane region" description="Helical" evidence="4">
    <location>
        <begin position="586"/>
        <end position="608"/>
    </location>
</feature>
<dbReference type="EMBL" id="KE346360">
    <property type="protein sequence ID" value="KJE88508.1"/>
    <property type="molecule type" value="Genomic_DNA"/>
</dbReference>
<feature type="chain" id="PRO_5002254391" description="Disease resistance R13L4/SHOC-2-like LRR domain-containing protein" evidence="5">
    <location>
        <begin position="27"/>
        <end position="746"/>
    </location>
</feature>
<sequence>MRRRSSAIALIPILLVVLSCFERAAAQSACTMCQCQAGNVVFCYGVSAVPSDFPIDTTYIFFSVSPLTSVPSNAFDGLNQLTRLTFLQTGLTAIPFNAISSITTLQSLTFSPATYLAADLTGNQFTGFPSLTYLDLKNVEFSNFAANAFNGLSQLTSLSLTMTGTATATATSFPVFSALTYFYLDTPAVGSSASTELFAKMPALSTLYMAQTRVTSLAPNAFAGLSNLTTLALWGTGITSFPDHAFAQLSSLQSLSLHSVPVTTIAASAFSGLTSLTSLTLDVHLLTSLPTNVFQDLTSLRDLDMSRGPYGVGICFTGVFQSLTELSTLHMNWGEPCALHTHAFTGLSALETLNLYGPVDSIADNVFEPLPSLKSLNLIVLPNLTLASNAYSGLQELPTLSLKLTQLNAPIFEMFSALHALTTLDLSASQFSVLPSHAFAALPQLTNLYLGNGAWDPVISSVASDAFSDLLQLEFLSMGGNYETLTTLPPGLFYGLTKLRTADLSGNAFPGPSAPPSTYGSPSNPTPCNASCATCFAAGAESCCSANCLTCTSATNCTACYGGRILQQGVCISPANDSASTSPLPVIVGATIGGIVAVFALLLLLVVLRRRRSHKPGQPQQVHNVVATVGSRNSVFRSSKKAEAEGHGTNAYEAAMAHDSNTHNPLYEALSDHPESFYASTDMYASVSPTYMNAGATAQSTPNQELHYVGPDLATGSTRPELAASTSNYAVIAGTASSDPTYANLH</sequence>
<reference evidence="8" key="1">
    <citation type="submission" date="2011-02" db="EMBL/GenBank/DDBJ databases">
        <title>The Genome Sequence of Capsaspora owczarzaki ATCC 30864.</title>
        <authorList>
            <person name="Russ C."/>
            <person name="Cuomo C."/>
            <person name="Burger G."/>
            <person name="Gray M.W."/>
            <person name="Holland P.W.H."/>
            <person name="King N."/>
            <person name="Lang F.B.F."/>
            <person name="Roger A.J."/>
            <person name="Ruiz-Trillo I."/>
            <person name="Young S.K."/>
            <person name="Zeng Q."/>
            <person name="Gargeya S."/>
            <person name="Alvarado L."/>
            <person name="Berlin A."/>
            <person name="Chapman S.B."/>
            <person name="Chen Z."/>
            <person name="Freedman E."/>
            <person name="Gellesch M."/>
            <person name="Goldberg J."/>
            <person name="Griggs A."/>
            <person name="Gujja S."/>
            <person name="Heilman E."/>
            <person name="Heiman D."/>
            <person name="Howarth C."/>
            <person name="Mehta T."/>
            <person name="Neiman D."/>
            <person name="Pearson M."/>
            <person name="Roberts A."/>
            <person name="Saif S."/>
            <person name="Shea T."/>
            <person name="Shenoy N."/>
            <person name="Sisk P."/>
            <person name="Stolte C."/>
            <person name="Sykes S."/>
            <person name="White J."/>
            <person name="Yandava C."/>
            <person name="Haas B."/>
            <person name="Nusbaum C."/>
            <person name="Birren B."/>
        </authorList>
    </citation>
    <scope>NUCLEOTIDE SEQUENCE</scope>
    <source>
        <strain evidence="8">ATCC 30864</strain>
    </source>
</reference>
<dbReference type="InterPro" id="IPR009030">
    <property type="entry name" value="Growth_fac_rcpt_cys_sf"/>
</dbReference>
<keyword evidence="8" id="KW-1185">Reference proteome</keyword>
<dbReference type="CDD" id="cd00064">
    <property type="entry name" value="FU"/>
    <property type="match status" value="1"/>
</dbReference>
<keyword evidence="4" id="KW-0812">Transmembrane</keyword>
<dbReference type="PANTHER" id="PTHR24373">
    <property type="entry name" value="SLIT RELATED LEUCINE-RICH REPEAT NEURONAL PROTEIN"/>
    <property type="match status" value="1"/>
</dbReference>
<evidence type="ECO:0000259" key="6">
    <source>
        <dbReference type="Pfam" id="PF23598"/>
    </source>
</evidence>
<feature type="signal peptide" evidence="5">
    <location>
        <begin position="1"/>
        <end position="26"/>
    </location>
</feature>
<gene>
    <name evidence="7" type="ORF">CAOG_000156</name>
</gene>
<dbReference type="SUPFAM" id="SSF57184">
    <property type="entry name" value="Growth factor receptor domain"/>
    <property type="match status" value="1"/>
</dbReference>
<dbReference type="InterPro" id="IPR032675">
    <property type="entry name" value="LRR_dom_sf"/>
</dbReference>
<evidence type="ECO:0000256" key="4">
    <source>
        <dbReference type="SAM" id="Phobius"/>
    </source>
</evidence>
<keyword evidence="4" id="KW-0472">Membrane</keyword>
<dbReference type="FunFam" id="3.80.10.10:FF:001164">
    <property type="entry name" value="GH01279p"/>
    <property type="match status" value="1"/>
</dbReference>
<dbReference type="Gene3D" id="3.80.10.10">
    <property type="entry name" value="Ribonuclease Inhibitor"/>
    <property type="match status" value="3"/>
</dbReference>
<accession>A0A0D2WI16</accession>
<dbReference type="InterPro" id="IPR026906">
    <property type="entry name" value="LRR_5"/>
</dbReference>
<dbReference type="SUPFAM" id="SSF52058">
    <property type="entry name" value="L domain-like"/>
    <property type="match status" value="2"/>
</dbReference>
<dbReference type="SMART" id="SM00261">
    <property type="entry name" value="FU"/>
    <property type="match status" value="1"/>
</dbReference>
<dbReference type="Proteomes" id="UP000008743">
    <property type="component" value="Unassembled WGS sequence"/>
</dbReference>
<dbReference type="InParanoid" id="A0A0D2WI16"/>